<dbReference type="InterPro" id="IPR036914">
    <property type="entry name" value="MGS-like_dom_sf"/>
</dbReference>
<dbReference type="Gene3D" id="3.40.50.1380">
    <property type="entry name" value="Methylglyoxal synthase-like domain"/>
    <property type="match status" value="1"/>
</dbReference>
<evidence type="ECO:0000256" key="2">
    <source>
        <dbReference type="ARBA" id="ARBA00004954"/>
    </source>
</evidence>
<protein>
    <recommendedName>
        <fullName evidence="8">Bifunctional purine biosynthesis protein PurH</fullName>
    </recommendedName>
    <domain>
        <recommendedName>
            <fullName evidence="8">Phosphoribosylaminoimidazolecarboxamide formyltransferase</fullName>
            <ecNumber evidence="8">2.1.2.3</ecNumber>
        </recommendedName>
        <alternativeName>
            <fullName evidence="8">AICAR transformylase</fullName>
        </alternativeName>
    </domain>
    <domain>
        <recommendedName>
            <fullName evidence="8">IMP cyclohydrolase</fullName>
            <ecNumber evidence="8">3.5.4.10</ecNumber>
        </recommendedName>
        <alternativeName>
            <fullName evidence="8">ATIC</fullName>
        </alternativeName>
        <alternativeName>
            <fullName evidence="8">IMP synthase</fullName>
        </alternativeName>
        <alternativeName>
            <fullName evidence="8">Inosinicase</fullName>
        </alternativeName>
    </domain>
</protein>
<evidence type="ECO:0000313" key="9">
    <source>
        <dbReference type="EMBL" id="TLE11076.1"/>
    </source>
</evidence>
<dbReference type="PROSITE" id="PS51855">
    <property type="entry name" value="MGS"/>
    <property type="match status" value="1"/>
</dbReference>
<dbReference type="Gene3D" id="3.40.140.20">
    <property type="match status" value="2"/>
</dbReference>
<comment type="catalytic activity">
    <reaction evidence="8">
        <text>(6R)-10-formyltetrahydrofolate + 5-amino-1-(5-phospho-beta-D-ribosyl)imidazole-4-carboxamide = 5-formamido-1-(5-phospho-D-ribosyl)imidazole-4-carboxamide + (6S)-5,6,7,8-tetrahydrofolate</text>
        <dbReference type="Rhea" id="RHEA:22192"/>
        <dbReference type="ChEBI" id="CHEBI:57453"/>
        <dbReference type="ChEBI" id="CHEBI:58467"/>
        <dbReference type="ChEBI" id="CHEBI:58475"/>
        <dbReference type="ChEBI" id="CHEBI:195366"/>
        <dbReference type="EC" id="2.1.2.3"/>
    </reaction>
</comment>
<evidence type="ECO:0000313" key="10">
    <source>
        <dbReference type="Proteomes" id="UP000029857"/>
    </source>
</evidence>
<comment type="pathway">
    <text evidence="1 8">Purine metabolism; IMP biosynthesis via de novo pathway; IMP from 5-formamido-1-(5-phospho-D-ribosyl)imidazole-4-carboxamide: step 1/1.</text>
</comment>
<keyword evidence="6 8" id="KW-0378">Hydrolase</keyword>
<dbReference type="HAMAP" id="MF_00139">
    <property type="entry name" value="PurH"/>
    <property type="match status" value="1"/>
</dbReference>
<dbReference type="SMART" id="SM00851">
    <property type="entry name" value="MGS"/>
    <property type="match status" value="1"/>
</dbReference>
<gene>
    <name evidence="8 9" type="primary">purH</name>
    <name evidence="9" type="ORF">LS79_003740</name>
</gene>
<keyword evidence="4 8" id="KW-0808">Transferase</keyword>
<comment type="similarity">
    <text evidence="3 8">Belongs to the PurH family.</text>
</comment>
<dbReference type="Proteomes" id="UP000029857">
    <property type="component" value="Unassembled WGS sequence"/>
</dbReference>
<dbReference type="NCBIfam" id="NF002049">
    <property type="entry name" value="PRK00881.1"/>
    <property type="match status" value="1"/>
</dbReference>
<dbReference type="InterPro" id="IPR011607">
    <property type="entry name" value="MGS-like_dom"/>
</dbReference>
<keyword evidence="7 8" id="KW-0511">Multifunctional enzyme</keyword>
<dbReference type="EC" id="3.5.4.10" evidence="8"/>
<dbReference type="CDD" id="cd01421">
    <property type="entry name" value="IMPCH"/>
    <property type="match status" value="1"/>
</dbReference>
<dbReference type="SUPFAM" id="SSF53927">
    <property type="entry name" value="Cytidine deaminase-like"/>
    <property type="match status" value="1"/>
</dbReference>
<evidence type="ECO:0000256" key="3">
    <source>
        <dbReference type="ARBA" id="ARBA00007667"/>
    </source>
</evidence>
<dbReference type="InterPro" id="IPR002695">
    <property type="entry name" value="PurH-like"/>
</dbReference>
<comment type="caution">
    <text evidence="9">The sequence shown here is derived from an EMBL/GenBank/DDBJ whole genome shotgun (WGS) entry which is preliminary data.</text>
</comment>
<organism evidence="9 10">
    <name type="scientific">Helicobacter bilis</name>
    <dbReference type="NCBI Taxonomy" id="37372"/>
    <lineage>
        <taxon>Bacteria</taxon>
        <taxon>Pseudomonadati</taxon>
        <taxon>Campylobacterota</taxon>
        <taxon>Epsilonproteobacteria</taxon>
        <taxon>Campylobacterales</taxon>
        <taxon>Helicobacteraceae</taxon>
        <taxon>Helicobacter</taxon>
    </lineage>
</organism>
<dbReference type="PANTHER" id="PTHR11692">
    <property type="entry name" value="BIFUNCTIONAL PURINE BIOSYNTHESIS PROTEIN PURH"/>
    <property type="match status" value="1"/>
</dbReference>
<dbReference type="SUPFAM" id="SSF52335">
    <property type="entry name" value="Methylglyoxal synthase-like"/>
    <property type="match status" value="1"/>
</dbReference>
<dbReference type="PANTHER" id="PTHR11692:SF0">
    <property type="entry name" value="BIFUNCTIONAL PURINE BIOSYNTHESIS PROTEIN ATIC"/>
    <property type="match status" value="1"/>
</dbReference>
<dbReference type="GO" id="GO:0003937">
    <property type="term" value="F:IMP cyclohydrolase activity"/>
    <property type="evidence" value="ECO:0007669"/>
    <property type="project" value="UniProtKB-UniRule"/>
</dbReference>
<dbReference type="UniPathway" id="UPA00074">
    <property type="reaction ID" value="UER00133"/>
</dbReference>
<dbReference type="AlphaFoldDB" id="A0A4U8UAL7"/>
<dbReference type="GO" id="GO:0006189">
    <property type="term" value="P:'de novo' IMP biosynthetic process"/>
    <property type="evidence" value="ECO:0007669"/>
    <property type="project" value="UniProtKB-UniRule"/>
</dbReference>
<comment type="domain">
    <text evidence="8">The IMP cyclohydrolase activity resides in the N-terminal region.</text>
</comment>
<evidence type="ECO:0000256" key="8">
    <source>
        <dbReference type="HAMAP-Rule" id="MF_00139"/>
    </source>
</evidence>
<dbReference type="InterPro" id="IPR024051">
    <property type="entry name" value="AICAR_Tfase_dup_dom_sf"/>
</dbReference>
<evidence type="ECO:0000256" key="6">
    <source>
        <dbReference type="ARBA" id="ARBA00022801"/>
    </source>
</evidence>
<dbReference type="EMBL" id="JRPJ02000009">
    <property type="protein sequence ID" value="TLE11076.1"/>
    <property type="molecule type" value="Genomic_DNA"/>
</dbReference>
<keyword evidence="5 8" id="KW-0658">Purine biosynthesis</keyword>
<evidence type="ECO:0000256" key="1">
    <source>
        <dbReference type="ARBA" id="ARBA00004844"/>
    </source>
</evidence>
<dbReference type="SMART" id="SM00798">
    <property type="entry name" value="AICARFT_IMPCHas"/>
    <property type="match status" value="1"/>
</dbReference>
<accession>A0A4U8UAL7</accession>
<dbReference type="GO" id="GO:0004643">
    <property type="term" value="F:phosphoribosylaminoimidazolecarboxamide formyltransferase activity"/>
    <property type="evidence" value="ECO:0007669"/>
    <property type="project" value="UniProtKB-UniRule"/>
</dbReference>
<evidence type="ECO:0000256" key="4">
    <source>
        <dbReference type="ARBA" id="ARBA00022679"/>
    </source>
</evidence>
<dbReference type="RefSeq" id="WP_034563122.1">
    <property type="nucleotide sequence ID" value="NZ_CAMCCI010000030.1"/>
</dbReference>
<dbReference type="PIRSF" id="PIRSF000414">
    <property type="entry name" value="AICARFT_IMPCHas"/>
    <property type="match status" value="1"/>
</dbReference>
<dbReference type="Pfam" id="PF01808">
    <property type="entry name" value="AICARFT_IMPCHas"/>
    <property type="match status" value="1"/>
</dbReference>
<evidence type="ECO:0000256" key="7">
    <source>
        <dbReference type="ARBA" id="ARBA00023268"/>
    </source>
</evidence>
<dbReference type="FunFam" id="3.40.50.1380:FF:000001">
    <property type="entry name" value="Bifunctional purine biosynthesis protein PurH"/>
    <property type="match status" value="1"/>
</dbReference>
<name>A0A4U8UAL7_9HELI</name>
<evidence type="ECO:0000256" key="5">
    <source>
        <dbReference type="ARBA" id="ARBA00022755"/>
    </source>
</evidence>
<dbReference type="GO" id="GO:0005829">
    <property type="term" value="C:cytosol"/>
    <property type="evidence" value="ECO:0007669"/>
    <property type="project" value="TreeGrafter"/>
</dbReference>
<reference evidence="9 10" key="1">
    <citation type="journal article" date="2014" name="Genome Announc.">
        <title>Draft genome sequences of eight enterohepatic helicobacter species isolated from both laboratory and wild rodents.</title>
        <authorList>
            <person name="Sheh A."/>
            <person name="Shen Z."/>
            <person name="Fox J.G."/>
        </authorList>
    </citation>
    <scope>NUCLEOTIDE SEQUENCE [LARGE SCALE GENOMIC DNA]</scope>
    <source>
        <strain evidence="9 10">ATCC 49320</strain>
    </source>
</reference>
<comment type="pathway">
    <text evidence="2 8">Purine metabolism; IMP biosynthesis via de novo pathway; 5-formamido-1-(5-phospho-D-ribosyl)imidazole-4-carboxamide from 5-amino-1-(5-phospho-D-ribosyl)imidazole-4-carboxamide (10-formyl THF route): step 1/1.</text>
</comment>
<dbReference type="InterPro" id="IPR016193">
    <property type="entry name" value="Cytidine_deaminase-like"/>
</dbReference>
<proteinExistence type="inferred from homology"/>
<sequence length="516" mass="57308">MTQKYALLSVSDKTDIIPFAKGLIELDYKILSTGGTLKVLQENGIESIEVSSYTQSEEMFDGRVKTLHPKIHGGILHRRDNKEDKLSAEKHGIFNISLVCVNLYPFKATIEKTDCFDTIIENIDIGGPSMIRAAAKNFQHVVVVVDSKDYSYILENLKSNNTLEFRRNLMMKAFSHTAEYDCMIANYMSSRFCDGFGDSVFITGKKVMDTNYGENPHQKGSLYEYNEFYSKHFKSLKGIASFNNLTDMNAAIKIASAFGDKDCVCVVKHGNPCGFSLKENLIESYRHALQCDSVSAYGGVVAINGVLDLELAKEILKNYIEVVVASHVTPEALESFSHKKRIKIFTCANEANATRLYFPRDMWDFKHIEGGFVYQNSDFITPNEVRDSKCVSKAKATQAQMLDLEIAYKIASLTKSNCVTYVKDGSLVAIGMGMTSRVDASHAAIKKAGEMGLDLRGCVLASEAFFPFKDSIELAASVGASAVIEPGGSIRDDEVIQEADKHNIALYFSGKRHFLH</sequence>
<comment type="catalytic activity">
    <reaction evidence="8">
        <text>IMP + H2O = 5-formamido-1-(5-phospho-D-ribosyl)imidazole-4-carboxamide</text>
        <dbReference type="Rhea" id="RHEA:18445"/>
        <dbReference type="ChEBI" id="CHEBI:15377"/>
        <dbReference type="ChEBI" id="CHEBI:58053"/>
        <dbReference type="ChEBI" id="CHEBI:58467"/>
        <dbReference type="EC" id="3.5.4.10"/>
    </reaction>
</comment>
<dbReference type="EC" id="2.1.2.3" evidence="8"/>
<dbReference type="Pfam" id="PF02142">
    <property type="entry name" value="MGS"/>
    <property type="match status" value="1"/>
</dbReference>